<evidence type="ECO:0000256" key="1">
    <source>
        <dbReference type="SAM" id="SignalP"/>
    </source>
</evidence>
<dbReference type="AlphaFoldDB" id="A0AAW9RKA8"/>
<proteinExistence type="predicted"/>
<name>A0AAW9RKA8_9HYPH</name>
<organism evidence="2 3">
    <name type="scientific">Microbaculum marinum</name>
    <dbReference type="NCBI Taxonomy" id="1764581"/>
    <lineage>
        <taxon>Bacteria</taxon>
        <taxon>Pseudomonadati</taxon>
        <taxon>Pseudomonadota</taxon>
        <taxon>Alphaproteobacteria</taxon>
        <taxon>Hyphomicrobiales</taxon>
        <taxon>Tepidamorphaceae</taxon>
        <taxon>Microbaculum</taxon>
    </lineage>
</organism>
<accession>A0AAW9RKA8</accession>
<reference evidence="2 3" key="1">
    <citation type="submission" date="2024-02" db="EMBL/GenBank/DDBJ databases">
        <title>Genome analysis and characterization of Microbaculum marinisediminis sp. nov., isolated from marine sediment.</title>
        <authorList>
            <person name="Du Z.-J."/>
            <person name="Ye Y.-Q."/>
            <person name="Zhang Z.-R."/>
            <person name="Yuan S.-M."/>
            <person name="Zhang X.-Y."/>
        </authorList>
    </citation>
    <scope>NUCLEOTIDE SEQUENCE [LARGE SCALE GENOMIC DNA]</scope>
    <source>
        <strain evidence="2 3">SDUM1044001</strain>
    </source>
</reference>
<dbReference type="Proteomes" id="UP001378188">
    <property type="component" value="Unassembled WGS sequence"/>
</dbReference>
<evidence type="ECO:0000313" key="3">
    <source>
        <dbReference type="Proteomes" id="UP001378188"/>
    </source>
</evidence>
<protein>
    <submittedName>
        <fullName evidence="2">Uncharacterized protein</fullName>
    </submittedName>
</protein>
<keyword evidence="1" id="KW-0732">Signal</keyword>
<sequence length="213" mass="22967">MCRFSILIVRIAIPAVMALTAPASHAQGTGKTVWVGQHIHGIDKNDYSDFVRANVELRLVEIKGRGQTTPALETYLADHDVRTNDQIATSANDRETHYLSNAATTLFVTSGIGVGDAADMESGVYLGPQVDAFAVEQARTKLLAVSGQPVADMYLRLLLHYALIKNAVQLSMDYETVISPLRETALDLVHQAGPAQPMTVKAIRDELIALAGG</sequence>
<keyword evidence="3" id="KW-1185">Reference proteome</keyword>
<feature type="signal peptide" evidence="1">
    <location>
        <begin position="1"/>
        <end position="26"/>
    </location>
</feature>
<dbReference type="RefSeq" id="WP_340331868.1">
    <property type="nucleotide sequence ID" value="NZ_JAZHOF010000010.1"/>
</dbReference>
<evidence type="ECO:0000313" key="2">
    <source>
        <dbReference type="EMBL" id="MEJ8574167.1"/>
    </source>
</evidence>
<comment type="caution">
    <text evidence="2">The sequence shown here is derived from an EMBL/GenBank/DDBJ whole genome shotgun (WGS) entry which is preliminary data.</text>
</comment>
<feature type="chain" id="PRO_5043667738" evidence="1">
    <location>
        <begin position="27"/>
        <end position="213"/>
    </location>
</feature>
<gene>
    <name evidence="2" type="ORF">V3328_21975</name>
</gene>
<dbReference type="EMBL" id="JAZHOF010000010">
    <property type="protein sequence ID" value="MEJ8574167.1"/>
    <property type="molecule type" value="Genomic_DNA"/>
</dbReference>